<evidence type="ECO:0000313" key="3">
    <source>
        <dbReference type="EMBL" id="SFS38752.1"/>
    </source>
</evidence>
<gene>
    <name evidence="3" type="ORF">SAMN04488006_0966</name>
</gene>
<dbReference type="Pfam" id="PF10677">
    <property type="entry name" value="DUF2490"/>
    <property type="match status" value="1"/>
</dbReference>
<dbReference type="SUPFAM" id="SSF56935">
    <property type="entry name" value="Porins"/>
    <property type="match status" value="1"/>
</dbReference>
<protein>
    <recommendedName>
        <fullName evidence="5">DUF2490 domain-containing protein</fullName>
    </recommendedName>
</protein>
<dbReference type="InterPro" id="IPR053713">
    <property type="entry name" value="Bact_OM_Channel_sf"/>
</dbReference>
<dbReference type="InterPro" id="IPR019619">
    <property type="entry name" value="DUF2490"/>
</dbReference>
<feature type="chain" id="PRO_5011722837" description="DUF2490 domain-containing protein" evidence="2">
    <location>
        <begin position="25"/>
        <end position="233"/>
    </location>
</feature>
<dbReference type="OrthoDB" id="1365775at2"/>
<dbReference type="RefSeq" id="WP_090223382.1">
    <property type="nucleotide sequence ID" value="NZ_FOZP01000002.1"/>
</dbReference>
<evidence type="ECO:0000313" key="4">
    <source>
        <dbReference type="Proteomes" id="UP000199312"/>
    </source>
</evidence>
<keyword evidence="1 2" id="KW-0732">Signal</keyword>
<accession>A0A1I6PEX5</accession>
<dbReference type="Proteomes" id="UP000199312">
    <property type="component" value="Unassembled WGS sequence"/>
</dbReference>
<reference evidence="4" key="1">
    <citation type="submission" date="2016-10" db="EMBL/GenBank/DDBJ databases">
        <authorList>
            <person name="Varghese N."/>
            <person name="Submissions S."/>
        </authorList>
    </citation>
    <scope>NUCLEOTIDE SEQUENCE [LARGE SCALE GENOMIC DNA]</scope>
    <source>
        <strain evidence="4">DSM 24450</strain>
    </source>
</reference>
<name>A0A1I6PEX5_9FLAO</name>
<sequence length="233" mass="27503">MKFNKTISNTILFFFLVASGITYSQNSDLGNWTAIELEYKFNKKLSFGLEEQLRLKENISQIDEYFTEISTEYDLTKNFSIGAGARFIKENDNEGKIQGNENHFRFQLDAAYKHKIDQFSLKYRFRYQNKNELGISASEGDYANQHIRLKTSIGYNIKKWKLDPEFSAELFNHFKKNEENGFDKFRLSIGTDYDLKKYGKINLYYQFEKELNTSNPSILNVIGLKYKYTFKNK</sequence>
<dbReference type="EMBL" id="FOZP01000002">
    <property type="protein sequence ID" value="SFS38752.1"/>
    <property type="molecule type" value="Genomic_DNA"/>
</dbReference>
<dbReference type="STRING" id="593133.SAMN04488006_0966"/>
<feature type="signal peptide" evidence="2">
    <location>
        <begin position="1"/>
        <end position="24"/>
    </location>
</feature>
<dbReference type="Gene3D" id="2.40.160.40">
    <property type="entry name" value="monomeric porin ompg"/>
    <property type="match status" value="1"/>
</dbReference>
<dbReference type="AlphaFoldDB" id="A0A1I6PEX5"/>
<organism evidence="3 4">
    <name type="scientific">Lutibacter maritimus</name>
    <dbReference type="NCBI Taxonomy" id="593133"/>
    <lineage>
        <taxon>Bacteria</taxon>
        <taxon>Pseudomonadati</taxon>
        <taxon>Bacteroidota</taxon>
        <taxon>Flavobacteriia</taxon>
        <taxon>Flavobacteriales</taxon>
        <taxon>Flavobacteriaceae</taxon>
        <taxon>Lutibacter</taxon>
    </lineage>
</organism>
<keyword evidence="4" id="KW-1185">Reference proteome</keyword>
<evidence type="ECO:0008006" key="5">
    <source>
        <dbReference type="Google" id="ProtNLM"/>
    </source>
</evidence>
<evidence type="ECO:0000256" key="1">
    <source>
        <dbReference type="ARBA" id="ARBA00022729"/>
    </source>
</evidence>
<evidence type="ECO:0000256" key="2">
    <source>
        <dbReference type="SAM" id="SignalP"/>
    </source>
</evidence>
<proteinExistence type="predicted"/>